<dbReference type="EMBL" id="CANTFK010000304">
    <property type="protein sequence ID" value="CAI5713404.1"/>
    <property type="molecule type" value="Genomic_DNA"/>
</dbReference>
<dbReference type="Proteomes" id="UP001159659">
    <property type="component" value="Unassembled WGS sequence"/>
</dbReference>
<evidence type="ECO:0000313" key="2">
    <source>
        <dbReference type="Proteomes" id="UP001159659"/>
    </source>
</evidence>
<reference evidence="1" key="1">
    <citation type="submission" date="2022-12" db="EMBL/GenBank/DDBJ databases">
        <authorList>
            <person name="Webb A."/>
        </authorList>
    </citation>
    <scope>NUCLEOTIDE SEQUENCE</scope>
    <source>
        <strain evidence="1">Pf2</strain>
    </source>
</reference>
<protein>
    <submittedName>
        <fullName evidence="1">Uncharacterized protein</fullName>
    </submittedName>
</protein>
<sequence>MAHVGSTYEYCQVISAHSQEQEQLMAPFPLSEQPFERLALNEMERRHFHTQATELLGNSLKEYEEYVLIRHRQIDKLRWKVIKTYENIAVYRESRSYIGTLLEVQFLALPSHYQLIK</sequence>
<proteinExistence type="predicted"/>
<organism evidence="1 2">
    <name type="scientific">Peronospora farinosa</name>
    <dbReference type="NCBI Taxonomy" id="134698"/>
    <lineage>
        <taxon>Eukaryota</taxon>
        <taxon>Sar</taxon>
        <taxon>Stramenopiles</taxon>
        <taxon>Oomycota</taxon>
        <taxon>Peronosporomycetes</taxon>
        <taxon>Peronosporales</taxon>
        <taxon>Peronosporaceae</taxon>
        <taxon>Peronospora</taxon>
    </lineage>
</organism>
<comment type="caution">
    <text evidence="1">The sequence shown here is derived from an EMBL/GenBank/DDBJ whole genome shotgun (WGS) entry which is preliminary data.</text>
</comment>
<gene>
    <name evidence="1" type="ORF">PFR002_LOCUS2731</name>
</gene>
<dbReference type="AlphaFoldDB" id="A0AAV0T2G5"/>
<name>A0AAV0T2G5_9STRA</name>
<evidence type="ECO:0000313" key="1">
    <source>
        <dbReference type="EMBL" id="CAI5713404.1"/>
    </source>
</evidence>
<accession>A0AAV0T2G5</accession>